<dbReference type="OrthoDB" id="7865311at2"/>
<evidence type="ECO:0000313" key="2">
    <source>
        <dbReference type="Proteomes" id="UP000005307"/>
    </source>
</evidence>
<gene>
    <name evidence="1" type="ORF">OAN307_c37830</name>
</gene>
<dbReference type="STRING" id="391626.OAN307_c37830"/>
<proteinExistence type="predicted"/>
<accession>M9RFM0</accession>
<organism evidence="1 2">
    <name type="scientific">Octadecabacter antarcticus 307</name>
    <dbReference type="NCBI Taxonomy" id="391626"/>
    <lineage>
        <taxon>Bacteria</taxon>
        <taxon>Pseudomonadati</taxon>
        <taxon>Pseudomonadota</taxon>
        <taxon>Alphaproteobacteria</taxon>
        <taxon>Rhodobacterales</taxon>
        <taxon>Roseobacteraceae</taxon>
        <taxon>Octadecabacter</taxon>
    </lineage>
</organism>
<evidence type="ECO:0008006" key="3">
    <source>
        <dbReference type="Google" id="ProtNLM"/>
    </source>
</evidence>
<dbReference type="eggNOG" id="ENOG5030K7S">
    <property type="taxonomic scope" value="Bacteria"/>
</dbReference>
<dbReference type="AlphaFoldDB" id="M9RFM0"/>
<name>M9RFM0_9RHOB</name>
<evidence type="ECO:0000313" key="1">
    <source>
        <dbReference type="EMBL" id="AGI69236.1"/>
    </source>
</evidence>
<protein>
    <recommendedName>
        <fullName evidence="3">Lipoprotein</fullName>
    </recommendedName>
</protein>
<keyword evidence="2" id="KW-1185">Reference proteome</keyword>
<reference evidence="1 2" key="1">
    <citation type="journal article" date="2013" name="PLoS ONE">
        <title>Poles Apart: Arctic and Antarctic Octadecabacter strains Share High Genome Plasticity and a New Type of Xanthorhodopsin.</title>
        <authorList>
            <person name="Vollmers J."/>
            <person name="Voget S."/>
            <person name="Dietrich S."/>
            <person name="Gollnow K."/>
            <person name="Smits M."/>
            <person name="Meyer K."/>
            <person name="Brinkhoff T."/>
            <person name="Simon M."/>
            <person name="Daniel R."/>
        </authorList>
    </citation>
    <scope>NUCLEOTIDE SEQUENCE [LARGE SCALE GENOMIC DNA]</scope>
    <source>
        <strain evidence="1 2">307</strain>
    </source>
</reference>
<dbReference type="HOGENOM" id="CLU_056945_0_0_5"/>
<dbReference type="RefSeq" id="WP_015501179.1">
    <property type="nucleotide sequence ID" value="NC_020911.1"/>
</dbReference>
<dbReference type="KEGG" id="oat:OAN307_c37830"/>
<dbReference type="Proteomes" id="UP000005307">
    <property type="component" value="Chromosome"/>
</dbReference>
<sequence>MRQIVLGLGMALLLSACGDPLRDIARLGDVAIADGATNVAQTPFEVQNTGGGLFARLLNRQPNDPINSAVAAAMAEADASESVQGDIVFVSAMPPAPQPERRGLFGLFSRSTDRTAQSRTAPDTTDITAGAVLPFGQIARVCGLDNNDLGRQIDSGGGFRIFDTIPHSTAPRPFYISGFDDGCARTFTGAVVVTGDVETHEFVRYQGSNESIDYTTTDNAYEALKASVCRVGRGQPCGARTDRMNRNTHFITVYDFFGATLRAVPSRWVQILVHEGEVLAMSIKDGT</sequence>
<dbReference type="EMBL" id="CP003740">
    <property type="protein sequence ID" value="AGI69236.1"/>
    <property type="molecule type" value="Genomic_DNA"/>
</dbReference>
<dbReference type="PROSITE" id="PS51257">
    <property type="entry name" value="PROKAR_LIPOPROTEIN"/>
    <property type="match status" value="1"/>
</dbReference>